<dbReference type="PROSITE" id="PS51007">
    <property type="entry name" value="CYTC"/>
    <property type="match status" value="1"/>
</dbReference>
<keyword evidence="3 6" id="KW-0479">Metal-binding</keyword>
<dbReference type="PANTHER" id="PTHR35008">
    <property type="entry name" value="BLL4482 PROTEIN-RELATED"/>
    <property type="match status" value="1"/>
</dbReference>
<keyword evidence="5 6" id="KW-0408">Iron</keyword>
<dbReference type="GO" id="GO:0020037">
    <property type="term" value="F:heme binding"/>
    <property type="evidence" value="ECO:0007669"/>
    <property type="project" value="InterPro"/>
</dbReference>
<evidence type="ECO:0000256" key="5">
    <source>
        <dbReference type="ARBA" id="ARBA00023004"/>
    </source>
</evidence>
<feature type="signal peptide" evidence="7">
    <location>
        <begin position="1"/>
        <end position="18"/>
    </location>
</feature>
<reference evidence="9" key="1">
    <citation type="submission" date="2024-05" db="EMBL/GenBank/DDBJ databases">
        <title>Genome sequencing of novel strain.</title>
        <authorList>
            <person name="Ganbat D."/>
            <person name="Ganbat S."/>
            <person name="Lee S.-J."/>
        </authorList>
    </citation>
    <scope>NUCLEOTIDE SEQUENCE</scope>
    <source>
        <strain evidence="9">SMD15-11</strain>
    </source>
</reference>
<dbReference type="GO" id="GO:0009055">
    <property type="term" value="F:electron transfer activity"/>
    <property type="evidence" value="ECO:0007669"/>
    <property type="project" value="InterPro"/>
</dbReference>
<feature type="domain" description="Cytochrome c" evidence="8">
    <location>
        <begin position="33"/>
        <end position="127"/>
    </location>
</feature>
<keyword evidence="7" id="KW-0732">Signal</keyword>
<dbReference type="PROSITE" id="PS51257">
    <property type="entry name" value="PROKAR_LIPOPROTEIN"/>
    <property type="match status" value="1"/>
</dbReference>
<evidence type="ECO:0000259" key="8">
    <source>
        <dbReference type="PROSITE" id="PS51007"/>
    </source>
</evidence>
<accession>A0AB39UTE2</accession>
<dbReference type="Pfam" id="PF13442">
    <property type="entry name" value="Cytochrome_CBB3"/>
    <property type="match status" value="1"/>
</dbReference>
<dbReference type="InterPro" id="IPR009056">
    <property type="entry name" value="Cyt_c-like_dom"/>
</dbReference>
<dbReference type="AlphaFoldDB" id="A0AB39UTE2"/>
<dbReference type="KEGG" id="tcd:AAIA72_10910"/>
<evidence type="ECO:0000256" key="4">
    <source>
        <dbReference type="ARBA" id="ARBA00022982"/>
    </source>
</evidence>
<dbReference type="PANTHER" id="PTHR35008:SF4">
    <property type="entry name" value="BLL4482 PROTEIN"/>
    <property type="match status" value="1"/>
</dbReference>
<dbReference type="PRINTS" id="PR00605">
    <property type="entry name" value="CYTCHROMECIC"/>
</dbReference>
<proteinExistence type="predicted"/>
<evidence type="ECO:0000256" key="6">
    <source>
        <dbReference type="PROSITE-ProRule" id="PRU00433"/>
    </source>
</evidence>
<feature type="chain" id="PRO_5044287984" evidence="7">
    <location>
        <begin position="19"/>
        <end position="143"/>
    </location>
</feature>
<keyword evidence="2 6" id="KW-0349">Heme</keyword>
<dbReference type="SUPFAM" id="SSF46626">
    <property type="entry name" value="Cytochrome c"/>
    <property type="match status" value="1"/>
</dbReference>
<evidence type="ECO:0000256" key="1">
    <source>
        <dbReference type="ARBA" id="ARBA00022448"/>
    </source>
</evidence>
<dbReference type="Gene3D" id="1.10.760.10">
    <property type="entry name" value="Cytochrome c-like domain"/>
    <property type="match status" value="1"/>
</dbReference>
<evidence type="ECO:0000313" key="9">
    <source>
        <dbReference type="EMBL" id="XDT71314.1"/>
    </source>
</evidence>
<dbReference type="InterPro" id="IPR051459">
    <property type="entry name" value="Cytochrome_c-type_DH"/>
</dbReference>
<dbReference type="InterPro" id="IPR008168">
    <property type="entry name" value="Cyt_C_IC"/>
</dbReference>
<sequence>MLKRAIRIMIPASFVLLAACAPKGENGRWYTQAQVEAGKTVFLENCASCHGRKAQGRVMNWKKPDKNGNYPPPPLNGTAHAWHHSMKVLKHQIRKGGIPNGGVMPGFENTLSEEQIESAIAYFQSFWPDETYQAWLKRGGTSQ</sequence>
<evidence type="ECO:0000256" key="2">
    <source>
        <dbReference type="ARBA" id="ARBA00022617"/>
    </source>
</evidence>
<gene>
    <name evidence="9" type="ORF">AAIA72_10910</name>
</gene>
<keyword evidence="1" id="KW-0813">Transport</keyword>
<evidence type="ECO:0000256" key="3">
    <source>
        <dbReference type="ARBA" id="ARBA00022723"/>
    </source>
</evidence>
<organism evidence="9">
    <name type="scientific">Thermohahella caldifontis</name>
    <dbReference type="NCBI Taxonomy" id="3142973"/>
    <lineage>
        <taxon>Bacteria</taxon>
        <taxon>Pseudomonadati</taxon>
        <taxon>Pseudomonadota</taxon>
        <taxon>Gammaproteobacteria</taxon>
        <taxon>Oceanospirillales</taxon>
        <taxon>Hahellaceae</taxon>
        <taxon>Thermohahella</taxon>
    </lineage>
</organism>
<evidence type="ECO:0000256" key="7">
    <source>
        <dbReference type="SAM" id="SignalP"/>
    </source>
</evidence>
<dbReference type="EMBL" id="CP154858">
    <property type="protein sequence ID" value="XDT71314.1"/>
    <property type="molecule type" value="Genomic_DNA"/>
</dbReference>
<dbReference type="RefSeq" id="WP_369600349.1">
    <property type="nucleotide sequence ID" value="NZ_CP154858.1"/>
</dbReference>
<dbReference type="GO" id="GO:0005506">
    <property type="term" value="F:iron ion binding"/>
    <property type="evidence" value="ECO:0007669"/>
    <property type="project" value="InterPro"/>
</dbReference>
<keyword evidence="4" id="KW-0249">Electron transport</keyword>
<protein>
    <submittedName>
        <fullName evidence="9">Cytochrome c</fullName>
    </submittedName>
</protein>
<dbReference type="InterPro" id="IPR036909">
    <property type="entry name" value="Cyt_c-like_dom_sf"/>
</dbReference>
<name>A0AB39UTE2_9GAMM</name>